<sequence>MFKLLSHNDLDGVSCGILAKLAFGKDVRVRYNSISGLDREVEWFLENGDKNTFLFITDLSVNTENEKRLDEFFKLSGNVQLIDHHKTALHLNQYDWGHVIVENETGKLNSATSLLYEYLVKHNYLQATKAIDEFVELVRQYDTWEWEKNDNQDAQRLNALFFLISIDEFEEKMIERLSTSDTFYFDKFEQKILDMEETKTDRYIRKKRRELVQTKIDDYYAGVVFAESYHSELGNELGKDNPHLDYIVIINIGAKRAGFRTIHDHIDVSEIAGKFGGGGHAKASGCSLTDDAYQLFVAETFPLEPLREDARRNRYNVKESDYGTIYQGHQDKLFFLHSTEDGKWKITQNNNAVGESFLTFTDAEKHLKRNYEAWLARDDVFVHYLIEQVKKN</sequence>
<reference evidence="2 3" key="1">
    <citation type="submission" date="2016-10" db="EMBL/GenBank/DDBJ databases">
        <authorList>
            <person name="de Groot N.N."/>
        </authorList>
    </citation>
    <scope>NUCLEOTIDE SEQUENCE [LARGE SCALE GENOMIC DNA]</scope>
    <source>
        <strain evidence="2 3">IBRC-M 10780</strain>
    </source>
</reference>
<dbReference type="PANTHER" id="PTHR42146:SF1">
    <property type="entry name" value="OLIGORIBONUCLEASE NRNB"/>
    <property type="match status" value="1"/>
</dbReference>
<dbReference type="Gene3D" id="3.10.310.30">
    <property type="match status" value="1"/>
</dbReference>
<dbReference type="InterPro" id="IPR052968">
    <property type="entry name" value="Nucleotide_metab_enz"/>
</dbReference>
<dbReference type="Proteomes" id="UP000198618">
    <property type="component" value="Unassembled WGS sequence"/>
</dbReference>
<proteinExistence type="predicted"/>
<dbReference type="AlphaFoldDB" id="A0A1I0GB86"/>
<evidence type="ECO:0000259" key="1">
    <source>
        <dbReference type="Pfam" id="PF26386"/>
    </source>
</evidence>
<evidence type="ECO:0000313" key="2">
    <source>
        <dbReference type="EMBL" id="SET67418.1"/>
    </source>
</evidence>
<dbReference type="STRING" id="930131.SAMN05216389_12012"/>
<organism evidence="2 3">
    <name type="scientific">Oceanobacillus limi</name>
    <dbReference type="NCBI Taxonomy" id="930131"/>
    <lineage>
        <taxon>Bacteria</taxon>
        <taxon>Bacillati</taxon>
        <taxon>Bacillota</taxon>
        <taxon>Bacilli</taxon>
        <taxon>Bacillales</taxon>
        <taxon>Bacillaceae</taxon>
        <taxon>Oceanobacillus</taxon>
    </lineage>
</organism>
<protein>
    <submittedName>
        <fullName evidence="2">Oligoribonuclease NrnB or cAMP/cGMP phosphodiesterase, DHH superfamily</fullName>
    </submittedName>
</protein>
<dbReference type="Pfam" id="PF26386">
    <property type="entry name" value="NrnB_C"/>
    <property type="match status" value="1"/>
</dbReference>
<evidence type="ECO:0000313" key="3">
    <source>
        <dbReference type="Proteomes" id="UP000198618"/>
    </source>
</evidence>
<gene>
    <name evidence="2" type="ORF">SAMN05216389_12012</name>
</gene>
<dbReference type="SUPFAM" id="SSF64182">
    <property type="entry name" value="DHH phosphoesterases"/>
    <property type="match status" value="1"/>
</dbReference>
<feature type="domain" description="Oligoribonuclease NrnB C-terminal" evidence="1">
    <location>
        <begin position="323"/>
        <end position="391"/>
    </location>
</feature>
<keyword evidence="3" id="KW-1185">Reference proteome</keyword>
<name>A0A1I0GB86_9BACI</name>
<dbReference type="RefSeq" id="WP_090871906.1">
    <property type="nucleotide sequence ID" value="NZ_FOHE01000020.1"/>
</dbReference>
<dbReference type="InterPro" id="IPR038763">
    <property type="entry name" value="DHH_sf"/>
</dbReference>
<dbReference type="PANTHER" id="PTHR42146">
    <property type="entry name" value="3',5'-CYCLIC-NUCLEOTIDE PHOSPHODIESTERASE"/>
    <property type="match status" value="1"/>
</dbReference>
<dbReference type="InterPro" id="IPR058608">
    <property type="entry name" value="NrnB_C"/>
</dbReference>
<accession>A0A1I0GB86</accession>
<dbReference type="OrthoDB" id="2035301at2"/>
<dbReference type="EMBL" id="FOHE01000020">
    <property type="protein sequence ID" value="SET67418.1"/>
    <property type="molecule type" value="Genomic_DNA"/>
</dbReference>